<organism evidence="3 4">
    <name type="scientific">Virgisporangium aliadipatigenens</name>
    <dbReference type="NCBI Taxonomy" id="741659"/>
    <lineage>
        <taxon>Bacteria</taxon>
        <taxon>Bacillati</taxon>
        <taxon>Actinomycetota</taxon>
        <taxon>Actinomycetes</taxon>
        <taxon>Micromonosporales</taxon>
        <taxon>Micromonosporaceae</taxon>
        <taxon>Virgisporangium</taxon>
    </lineage>
</organism>
<gene>
    <name evidence="3" type="ORF">Val02_07700</name>
</gene>
<evidence type="ECO:0000313" key="3">
    <source>
        <dbReference type="EMBL" id="GIJ43884.1"/>
    </source>
</evidence>
<feature type="region of interest" description="Disordered" evidence="1">
    <location>
        <begin position="128"/>
        <end position="159"/>
    </location>
</feature>
<name>A0A8J4DMZ6_9ACTN</name>
<dbReference type="InterPro" id="IPR007280">
    <property type="entry name" value="Peptidase_C_arc/bac"/>
</dbReference>
<evidence type="ECO:0000259" key="2">
    <source>
        <dbReference type="Pfam" id="PF04151"/>
    </source>
</evidence>
<protein>
    <recommendedName>
        <fullName evidence="2">Peptidase C-terminal archaeal/bacterial domain-containing protein</fullName>
    </recommendedName>
</protein>
<dbReference type="Pfam" id="PF04151">
    <property type="entry name" value="PPC"/>
    <property type="match status" value="1"/>
</dbReference>
<reference evidence="3" key="1">
    <citation type="submission" date="2021-01" db="EMBL/GenBank/DDBJ databases">
        <title>Whole genome shotgun sequence of Virgisporangium aliadipatigenens NBRC 105644.</title>
        <authorList>
            <person name="Komaki H."/>
            <person name="Tamura T."/>
        </authorList>
    </citation>
    <scope>NUCLEOTIDE SEQUENCE</scope>
    <source>
        <strain evidence="3">NBRC 105644</strain>
    </source>
</reference>
<proteinExistence type="predicted"/>
<keyword evidence="4" id="KW-1185">Reference proteome</keyword>
<evidence type="ECO:0000256" key="1">
    <source>
        <dbReference type="SAM" id="MobiDB-lite"/>
    </source>
</evidence>
<comment type="caution">
    <text evidence="3">The sequence shown here is derived from an EMBL/GenBank/DDBJ whole genome shotgun (WGS) entry which is preliminary data.</text>
</comment>
<dbReference type="AlphaFoldDB" id="A0A8J4DMZ6"/>
<sequence length="343" mass="35310">MGGLRAEQLRSSPTFHCVNLPRVRGVAAVLAVTALVLAACNTPLLPDPPELPPPVIGDFVESVAVVGQDSAKAELQNKPLQAGAGNGPTIEVAGVAKAVNGGSTRDTVKASAPFGKLRLGIKALPAPSASAAAPTPSASRSGRPRTQAPSAPAEAASANPERGYFEIALPSAVAEADIVVSLKQNLPSSAFVFFYAAVDASGVQGVLGRQAVDAVQVGTGEVQVSVSWDAASDVDLHVVDASGEEIYYDHDRSASGGELDLDSNAECEIDNTNNENITFTDAPPGTYTVRVDYWSNCDEAKTNYVVTVRVGGQPAKTYNGTFTGKGDEGEKGAGKEIATFTVT</sequence>
<evidence type="ECO:0000313" key="4">
    <source>
        <dbReference type="Proteomes" id="UP000619260"/>
    </source>
</evidence>
<feature type="domain" description="Peptidase C-terminal archaeal/bacterial" evidence="2">
    <location>
        <begin position="217"/>
        <end position="292"/>
    </location>
</feature>
<dbReference type="EMBL" id="BOPF01000002">
    <property type="protein sequence ID" value="GIJ43884.1"/>
    <property type="molecule type" value="Genomic_DNA"/>
</dbReference>
<accession>A0A8J4DMZ6</accession>
<dbReference type="Proteomes" id="UP000619260">
    <property type="component" value="Unassembled WGS sequence"/>
</dbReference>
<dbReference type="Gene3D" id="2.60.120.380">
    <property type="match status" value="1"/>
</dbReference>